<comment type="subcellular location">
    <subcellularLocation>
        <location evidence="1">Membrane</location>
    </subcellularLocation>
</comment>
<accession>A0A452I8P7</accession>
<sequence length="347" mass="39067">MFLLVAVAEVLFVLGLAWKSDSLCSPTTFYKNCWIRRFPGLLIDLEESQKRGAQVLKIYTEVTAEQCSRTCCLLKNVSCNLAVFYLETIHENINCLHIYCPALESCILRARTNVILYNITTGIDPDLLVFEKLSYKDPNTRSSFNKWERQNSSRIADSEKCRHNNVTLRSLLLQYPPSTTSQGLVANGSHSHSTSGLIPNTKPITRSWARSLPLDDHFAKEMELTSESTGLTSNSDKKMSVSTKMLSHVPSPARLNISQQHFNETKGYSGRNYTSDNEGQRPAWVAVDTGAWFVPLVLCSSFIFLCCCTVLLATGRCRKRRGHYKPVQRGEGGSKQYIKYTLVKDSL</sequence>
<feature type="domain" description="MANSC" evidence="7">
    <location>
        <begin position="37"/>
        <end position="117"/>
    </location>
</feature>
<evidence type="ECO:0000256" key="2">
    <source>
        <dbReference type="ARBA" id="ARBA00022729"/>
    </source>
</evidence>
<dbReference type="GO" id="GO:0060429">
    <property type="term" value="P:epithelium development"/>
    <property type="evidence" value="ECO:0007669"/>
    <property type="project" value="TreeGrafter"/>
</dbReference>
<keyword evidence="2 6" id="KW-0732">Signal</keyword>
<evidence type="ECO:0000256" key="5">
    <source>
        <dbReference type="SAM" id="Phobius"/>
    </source>
</evidence>
<dbReference type="STRING" id="38772.ENSGAGP00000024042"/>
<dbReference type="GO" id="GO:0005886">
    <property type="term" value="C:plasma membrane"/>
    <property type="evidence" value="ECO:0007669"/>
    <property type="project" value="TreeGrafter"/>
</dbReference>
<dbReference type="PANTHER" id="PTHR46750:SF2">
    <property type="entry name" value="MANSC DOMAIN-CONTAINING PROTEIN 4"/>
    <property type="match status" value="1"/>
</dbReference>
<dbReference type="PROSITE" id="PS50986">
    <property type="entry name" value="MANSC"/>
    <property type="match status" value="1"/>
</dbReference>
<organism evidence="8 9">
    <name type="scientific">Gopherus agassizii</name>
    <name type="common">Agassiz's desert tortoise</name>
    <dbReference type="NCBI Taxonomy" id="38772"/>
    <lineage>
        <taxon>Eukaryota</taxon>
        <taxon>Metazoa</taxon>
        <taxon>Chordata</taxon>
        <taxon>Craniata</taxon>
        <taxon>Vertebrata</taxon>
        <taxon>Euteleostomi</taxon>
        <taxon>Archelosauria</taxon>
        <taxon>Testudinata</taxon>
        <taxon>Testudines</taxon>
        <taxon>Cryptodira</taxon>
        <taxon>Durocryptodira</taxon>
        <taxon>Testudinoidea</taxon>
        <taxon>Testudinidae</taxon>
        <taxon>Gopherus</taxon>
    </lineage>
</organism>
<reference evidence="8" key="3">
    <citation type="submission" date="2025-09" db="UniProtKB">
        <authorList>
            <consortium name="Ensembl"/>
        </authorList>
    </citation>
    <scope>IDENTIFICATION</scope>
</reference>
<name>A0A452I8P7_9SAUR</name>
<protein>
    <recommendedName>
        <fullName evidence="7">MANSC domain-containing protein</fullName>
    </recommendedName>
</protein>
<dbReference type="Pfam" id="PF07502">
    <property type="entry name" value="MANEC"/>
    <property type="match status" value="1"/>
</dbReference>
<proteinExistence type="predicted"/>
<evidence type="ECO:0000256" key="4">
    <source>
        <dbReference type="ARBA" id="ARBA00023180"/>
    </source>
</evidence>
<reference evidence="9" key="1">
    <citation type="journal article" date="2017" name="PLoS ONE">
        <title>The Agassiz's desert tortoise genome provides a resource for the conservation of a threatened species.</title>
        <authorList>
            <person name="Tollis M."/>
            <person name="DeNardo D.F."/>
            <person name="Cornelius J.A."/>
            <person name="Dolby G.A."/>
            <person name="Edwards T."/>
            <person name="Henen B.T."/>
            <person name="Karl A.E."/>
            <person name="Murphy R.W."/>
            <person name="Kusumi K."/>
        </authorList>
    </citation>
    <scope>NUCLEOTIDE SEQUENCE [LARGE SCALE GENOMIC DNA]</scope>
</reference>
<dbReference type="InterPro" id="IPR011106">
    <property type="entry name" value="MANSC_N"/>
</dbReference>
<dbReference type="PANTHER" id="PTHR46750">
    <property type="entry name" value="KUNITZ-TYPE PROTEASE INHIBITOR 1"/>
    <property type="match status" value="1"/>
</dbReference>
<keyword evidence="9" id="KW-1185">Reference proteome</keyword>
<dbReference type="Ensembl" id="ENSGAGT00000027383.1">
    <property type="protein sequence ID" value="ENSGAGP00000024042.1"/>
    <property type="gene ID" value="ENSGAGG00000017590.1"/>
</dbReference>
<keyword evidence="3 5" id="KW-0472">Membrane</keyword>
<dbReference type="AlphaFoldDB" id="A0A452I8P7"/>
<feature type="transmembrane region" description="Helical" evidence="5">
    <location>
        <begin position="292"/>
        <end position="313"/>
    </location>
</feature>
<dbReference type="InterPro" id="IPR013980">
    <property type="entry name" value="MANSC_dom"/>
</dbReference>
<keyword evidence="4" id="KW-0325">Glycoprotein</keyword>
<evidence type="ECO:0000259" key="7">
    <source>
        <dbReference type="PROSITE" id="PS50986"/>
    </source>
</evidence>
<evidence type="ECO:0000256" key="6">
    <source>
        <dbReference type="SAM" id="SignalP"/>
    </source>
</evidence>
<feature type="signal peptide" evidence="6">
    <location>
        <begin position="1"/>
        <end position="17"/>
    </location>
</feature>
<feature type="chain" id="PRO_5019412407" description="MANSC domain-containing protein" evidence="6">
    <location>
        <begin position="18"/>
        <end position="347"/>
    </location>
</feature>
<keyword evidence="5" id="KW-0812">Transmembrane</keyword>
<dbReference type="SMART" id="SM00765">
    <property type="entry name" value="MANEC"/>
    <property type="match status" value="1"/>
</dbReference>
<dbReference type="Proteomes" id="UP000291020">
    <property type="component" value="Unassembled WGS sequence"/>
</dbReference>
<evidence type="ECO:0000313" key="9">
    <source>
        <dbReference type="Proteomes" id="UP000291020"/>
    </source>
</evidence>
<evidence type="ECO:0000256" key="3">
    <source>
        <dbReference type="ARBA" id="ARBA00023136"/>
    </source>
</evidence>
<dbReference type="GO" id="GO:0008544">
    <property type="term" value="P:epidermis development"/>
    <property type="evidence" value="ECO:0007669"/>
    <property type="project" value="TreeGrafter"/>
</dbReference>
<dbReference type="GO" id="GO:0030198">
    <property type="term" value="P:extracellular matrix organization"/>
    <property type="evidence" value="ECO:0007669"/>
    <property type="project" value="TreeGrafter"/>
</dbReference>
<evidence type="ECO:0000256" key="1">
    <source>
        <dbReference type="ARBA" id="ARBA00004370"/>
    </source>
</evidence>
<reference evidence="8" key="2">
    <citation type="submission" date="2025-08" db="UniProtKB">
        <authorList>
            <consortium name="Ensembl"/>
        </authorList>
    </citation>
    <scope>IDENTIFICATION</scope>
</reference>
<keyword evidence="5" id="KW-1133">Transmembrane helix</keyword>
<evidence type="ECO:0000313" key="8">
    <source>
        <dbReference type="Ensembl" id="ENSGAGP00000024042.1"/>
    </source>
</evidence>
<dbReference type="GO" id="GO:0004867">
    <property type="term" value="F:serine-type endopeptidase inhibitor activity"/>
    <property type="evidence" value="ECO:0007669"/>
    <property type="project" value="TreeGrafter"/>
</dbReference>